<reference evidence="2 3" key="2">
    <citation type="submission" date="2020-10" db="UniProtKB">
        <authorList>
            <consortium name="WormBaseParasite"/>
        </authorList>
    </citation>
    <scope>IDENTIFICATION</scope>
</reference>
<dbReference type="Proteomes" id="UP000492821">
    <property type="component" value="Unassembled WGS sequence"/>
</dbReference>
<evidence type="ECO:0000313" key="1">
    <source>
        <dbReference type="Proteomes" id="UP000492821"/>
    </source>
</evidence>
<dbReference type="AlphaFoldDB" id="A0A7E4ZWK4"/>
<dbReference type="WBParaSite" id="Pan_g21633.t1">
    <property type="protein sequence ID" value="Pan_g21633.t1"/>
    <property type="gene ID" value="Pan_g21633"/>
</dbReference>
<protein>
    <submittedName>
        <fullName evidence="2 3">Ovule protein</fullName>
    </submittedName>
</protein>
<sequence>MLINYISEVAPFTSSLRYKLKKDQNCQRRRQRYRTKPTPTHQEYHASKIRSNFTIVSVVIEVHICVVLF</sequence>
<name>A0A7E4ZWK4_PANRE</name>
<dbReference type="WBParaSite" id="Pan_g7465.t1">
    <property type="protein sequence ID" value="Pan_g7465.t1"/>
    <property type="gene ID" value="Pan_g7465"/>
</dbReference>
<proteinExistence type="predicted"/>
<dbReference type="WBParaSite" id="Pan_g15771.t1">
    <property type="protein sequence ID" value="Pan_g15771.t1"/>
    <property type="gene ID" value="Pan_g15771"/>
</dbReference>
<keyword evidence="1" id="KW-1185">Reference proteome</keyword>
<organism evidence="1 3">
    <name type="scientific">Panagrellus redivivus</name>
    <name type="common">Microworm</name>
    <dbReference type="NCBI Taxonomy" id="6233"/>
    <lineage>
        <taxon>Eukaryota</taxon>
        <taxon>Metazoa</taxon>
        <taxon>Ecdysozoa</taxon>
        <taxon>Nematoda</taxon>
        <taxon>Chromadorea</taxon>
        <taxon>Rhabditida</taxon>
        <taxon>Tylenchina</taxon>
        <taxon>Panagrolaimomorpha</taxon>
        <taxon>Panagrolaimoidea</taxon>
        <taxon>Panagrolaimidae</taxon>
        <taxon>Panagrellus</taxon>
    </lineage>
</organism>
<reference evidence="1" key="1">
    <citation type="journal article" date="2013" name="Genetics">
        <title>The draft genome and transcriptome of Panagrellus redivivus are shaped by the harsh demands of a free-living lifestyle.</title>
        <authorList>
            <person name="Srinivasan J."/>
            <person name="Dillman A.R."/>
            <person name="Macchietto M.G."/>
            <person name="Heikkinen L."/>
            <person name="Lakso M."/>
            <person name="Fracchia K.M."/>
            <person name="Antoshechkin I."/>
            <person name="Mortazavi A."/>
            <person name="Wong G."/>
            <person name="Sternberg P.W."/>
        </authorList>
    </citation>
    <scope>NUCLEOTIDE SEQUENCE [LARGE SCALE GENOMIC DNA]</scope>
    <source>
        <strain evidence="1">MT8872</strain>
    </source>
</reference>
<evidence type="ECO:0000313" key="2">
    <source>
        <dbReference type="WBParaSite" id="Pan_g15771.t1"/>
    </source>
</evidence>
<accession>A0A7E4ZWK4</accession>
<evidence type="ECO:0000313" key="3">
    <source>
        <dbReference type="WBParaSite" id="Pan_g21633.t1"/>
    </source>
</evidence>